<feature type="compositionally biased region" description="Basic and acidic residues" evidence="1">
    <location>
        <begin position="119"/>
        <end position="159"/>
    </location>
</feature>
<feature type="region of interest" description="Disordered" evidence="1">
    <location>
        <begin position="68"/>
        <end position="187"/>
    </location>
</feature>
<dbReference type="AlphaFoldDB" id="A0AA36JC53"/>
<name>A0AA36JC53_9DINO</name>
<evidence type="ECO:0000259" key="2">
    <source>
        <dbReference type="PROSITE" id="PS50076"/>
    </source>
</evidence>
<feature type="region of interest" description="Disordered" evidence="1">
    <location>
        <begin position="228"/>
        <end position="277"/>
    </location>
</feature>
<sequence length="277" mass="31549">MADGDYYKLLGVDPSASAKDIGKAFRQIARKVHPDKLPPDSSEAQKLRAKQQFQQVAKAWEVLGDPQQRALYDAQREPAPQREWAPNGSRRARPGAAQPGTAGQSRWRREEDEQAAAQEEERREERRRQEERRRARQEARKQQQEAEEEKKEREQDKRGLGGHWRPFQAGMQAPDGPERSGGTRHWSGWSAAKAADVHSDSSSELSFDLNIDLGDLDLRFAQRAEQEEWEDCGEVWEMKRPKPTAEPAPEAPTEPEASPLRGSRDPREPKRPCCSVQ</sequence>
<dbReference type="InterPro" id="IPR018253">
    <property type="entry name" value="DnaJ_domain_CS"/>
</dbReference>
<dbReference type="PROSITE" id="PS50076">
    <property type="entry name" value="DNAJ_2"/>
    <property type="match status" value="1"/>
</dbReference>
<comment type="caution">
    <text evidence="3">The sequence shown here is derived from an EMBL/GenBank/DDBJ whole genome shotgun (WGS) entry which is preliminary data.</text>
</comment>
<dbReference type="SMART" id="SM00271">
    <property type="entry name" value="DnaJ"/>
    <property type="match status" value="1"/>
</dbReference>
<dbReference type="PRINTS" id="PR00625">
    <property type="entry name" value="JDOMAIN"/>
</dbReference>
<evidence type="ECO:0000313" key="4">
    <source>
        <dbReference type="Proteomes" id="UP001178507"/>
    </source>
</evidence>
<reference evidence="3" key="1">
    <citation type="submission" date="2023-08" db="EMBL/GenBank/DDBJ databases">
        <authorList>
            <person name="Chen Y."/>
            <person name="Shah S."/>
            <person name="Dougan E. K."/>
            <person name="Thang M."/>
            <person name="Chan C."/>
        </authorList>
    </citation>
    <scope>NUCLEOTIDE SEQUENCE</scope>
</reference>
<gene>
    <name evidence="3" type="ORF">EVOR1521_LOCUS25436</name>
</gene>
<organism evidence="3 4">
    <name type="scientific">Effrenium voratum</name>
    <dbReference type="NCBI Taxonomy" id="2562239"/>
    <lineage>
        <taxon>Eukaryota</taxon>
        <taxon>Sar</taxon>
        <taxon>Alveolata</taxon>
        <taxon>Dinophyceae</taxon>
        <taxon>Suessiales</taxon>
        <taxon>Symbiodiniaceae</taxon>
        <taxon>Effrenium</taxon>
    </lineage>
</organism>
<feature type="domain" description="J" evidence="2">
    <location>
        <begin position="5"/>
        <end position="76"/>
    </location>
</feature>
<dbReference type="PROSITE" id="PS00636">
    <property type="entry name" value="DNAJ_1"/>
    <property type="match status" value="1"/>
</dbReference>
<dbReference type="Gene3D" id="1.10.287.110">
    <property type="entry name" value="DnaJ domain"/>
    <property type="match status" value="1"/>
</dbReference>
<dbReference type="PANTHER" id="PTHR43948:SF10">
    <property type="entry name" value="MRJ, ISOFORM E"/>
    <property type="match status" value="1"/>
</dbReference>
<evidence type="ECO:0000256" key="1">
    <source>
        <dbReference type="SAM" id="MobiDB-lite"/>
    </source>
</evidence>
<dbReference type="Proteomes" id="UP001178507">
    <property type="component" value="Unassembled WGS sequence"/>
</dbReference>
<dbReference type="EMBL" id="CAUJNA010003459">
    <property type="protein sequence ID" value="CAJ1402585.1"/>
    <property type="molecule type" value="Genomic_DNA"/>
</dbReference>
<protein>
    <recommendedName>
        <fullName evidence="2">J domain-containing protein</fullName>
    </recommendedName>
</protein>
<evidence type="ECO:0000313" key="3">
    <source>
        <dbReference type="EMBL" id="CAJ1402585.1"/>
    </source>
</evidence>
<keyword evidence="4" id="KW-1185">Reference proteome</keyword>
<dbReference type="PANTHER" id="PTHR43948">
    <property type="entry name" value="DNAJ HOMOLOG SUBFAMILY B"/>
    <property type="match status" value="1"/>
</dbReference>
<accession>A0AA36JC53</accession>
<dbReference type="Pfam" id="PF00226">
    <property type="entry name" value="DnaJ"/>
    <property type="match status" value="1"/>
</dbReference>
<dbReference type="CDD" id="cd06257">
    <property type="entry name" value="DnaJ"/>
    <property type="match status" value="1"/>
</dbReference>
<feature type="compositionally biased region" description="Basic and acidic residues" evidence="1">
    <location>
        <begin position="262"/>
        <end position="271"/>
    </location>
</feature>
<dbReference type="InterPro" id="IPR036869">
    <property type="entry name" value="J_dom_sf"/>
</dbReference>
<dbReference type="InterPro" id="IPR001623">
    <property type="entry name" value="DnaJ_domain"/>
</dbReference>
<dbReference type="SUPFAM" id="SSF46565">
    <property type="entry name" value="Chaperone J-domain"/>
    <property type="match status" value="1"/>
</dbReference>
<proteinExistence type="predicted"/>